<organism evidence="2 3">
    <name type="scientific">Massilia rubra</name>
    <dbReference type="NCBI Taxonomy" id="2607910"/>
    <lineage>
        <taxon>Bacteria</taxon>
        <taxon>Pseudomonadati</taxon>
        <taxon>Pseudomonadota</taxon>
        <taxon>Betaproteobacteria</taxon>
        <taxon>Burkholderiales</taxon>
        <taxon>Oxalobacteraceae</taxon>
        <taxon>Telluria group</taxon>
        <taxon>Massilia</taxon>
    </lineage>
</organism>
<gene>
    <name evidence="2" type="ORF">F0185_02730</name>
</gene>
<keyword evidence="1" id="KW-1133">Transmembrane helix</keyword>
<dbReference type="Proteomes" id="UP000785613">
    <property type="component" value="Unassembled WGS sequence"/>
</dbReference>
<evidence type="ECO:0000256" key="1">
    <source>
        <dbReference type="SAM" id="Phobius"/>
    </source>
</evidence>
<keyword evidence="1" id="KW-0472">Membrane</keyword>
<keyword evidence="1" id="KW-0812">Transmembrane</keyword>
<evidence type="ECO:0008006" key="4">
    <source>
        <dbReference type="Google" id="ProtNLM"/>
    </source>
</evidence>
<dbReference type="EMBL" id="VUYU01000002">
    <property type="protein sequence ID" value="NHZ32506.1"/>
    <property type="molecule type" value="Genomic_DNA"/>
</dbReference>
<evidence type="ECO:0000313" key="3">
    <source>
        <dbReference type="Proteomes" id="UP000785613"/>
    </source>
</evidence>
<feature type="transmembrane region" description="Helical" evidence="1">
    <location>
        <begin position="42"/>
        <end position="63"/>
    </location>
</feature>
<keyword evidence="3" id="KW-1185">Reference proteome</keyword>
<reference evidence="2 3" key="1">
    <citation type="submission" date="2019-09" db="EMBL/GenBank/DDBJ databases">
        <title>Taxonomy of Antarctic Massilia spp.: description of Massilia rubra sp. nov., Massilia aquatica sp. nov., Massilia mucilaginosa sp. nov., Massilia frigida sp. nov. isolated from streams, lakes and regoliths.</title>
        <authorList>
            <person name="Holochova P."/>
            <person name="Sedlacek I."/>
            <person name="Kralova S."/>
            <person name="Maslanova I."/>
            <person name="Busse H.-J."/>
            <person name="Stankova E."/>
            <person name="Vrbovska V."/>
            <person name="Kovarovic V."/>
            <person name="Bartak M."/>
            <person name="Svec P."/>
            <person name="Pantucek R."/>
        </authorList>
    </citation>
    <scope>NUCLEOTIDE SEQUENCE [LARGE SCALE GENOMIC DNA]</scope>
    <source>
        <strain evidence="2 3">CCM 8692</strain>
    </source>
</reference>
<protein>
    <recommendedName>
        <fullName evidence="4">DUF3649 domain-containing protein</fullName>
    </recommendedName>
</protein>
<proteinExistence type="predicted"/>
<evidence type="ECO:0000313" key="2">
    <source>
        <dbReference type="EMBL" id="NHZ32506.1"/>
    </source>
</evidence>
<accession>A0ABX0LIY6</accession>
<comment type="caution">
    <text evidence="2">The sequence shown here is derived from an EMBL/GenBank/DDBJ whole genome shotgun (WGS) entry which is preliminary data.</text>
</comment>
<feature type="transmembrane region" description="Helical" evidence="1">
    <location>
        <begin position="12"/>
        <end position="36"/>
    </location>
</feature>
<name>A0ABX0LIY6_9BURK</name>
<feature type="transmembrane region" description="Helical" evidence="1">
    <location>
        <begin position="70"/>
        <end position="89"/>
    </location>
</feature>
<sequence>MILSPKQQMWSRLLAAVAGGYAFAAALAVFLGAVLPMARAEAVLMGGFVSFAGYTAAIVWAFAPLPLGRVCGVLALATALLGGAGWLLARSGGGA</sequence>